<dbReference type="Pfam" id="PF10437">
    <property type="entry name" value="Lip_prot_lig_C"/>
    <property type="match status" value="1"/>
</dbReference>
<dbReference type="GO" id="GO:0005524">
    <property type="term" value="F:ATP binding"/>
    <property type="evidence" value="ECO:0007669"/>
    <property type="project" value="UniProtKB-KW"/>
</dbReference>
<feature type="binding site" evidence="8">
    <location>
        <position position="134"/>
    </location>
    <ligand>
        <name>(R)-lipoate</name>
        <dbReference type="ChEBI" id="CHEBI:83088"/>
    </ligand>
</feature>
<dbReference type="InterPro" id="IPR019491">
    <property type="entry name" value="Lipoate_protein_ligase_C"/>
</dbReference>
<name>E8Q660_BLOVB</name>
<dbReference type="InterPro" id="IPR004562">
    <property type="entry name" value="LipoylTrfase_LipoateP_Ligase"/>
</dbReference>
<keyword evidence="4 8" id="KW-0436">Ligase</keyword>
<evidence type="ECO:0000259" key="9">
    <source>
        <dbReference type="PROSITE" id="PS51733"/>
    </source>
</evidence>
<dbReference type="RefSeq" id="WP_013516679.1">
    <property type="nucleotide sequence ID" value="NC_014909.2"/>
</dbReference>
<dbReference type="PANTHER" id="PTHR12561:SF3">
    <property type="entry name" value="LIPOYLTRANSFERASE 1, MITOCHONDRIAL"/>
    <property type="match status" value="1"/>
</dbReference>
<comment type="subunit">
    <text evidence="8">Monomer.</text>
</comment>
<dbReference type="UniPathway" id="UPA00537">
    <property type="reaction ID" value="UER00594"/>
</dbReference>
<dbReference type="GO" id="GO:0009249">
    <property type="term" value="P:protein lipoylation"/>
    <property type="evidence" value="ECO:0007669"/>
    <property type="project" value="UniProtKB-UniRule"/>
</dbReference>
<gene>
    <name evidence="8 10" type="primary">lplA</name>
    <name evidence="10" type="ordered locus">BVAF_360</name>
</gene>
<dbReference type="GO" id="GO:0005829">
    <property type="term" value="C:cytosol"/>
    <property type="evidence" value="ECO:0007669"/>
    <property type="project" value="TreeGrafter"/>
</dbReference>
<comment type="similarity">
    <text evidence="8">Belongs to the LplA family.</text>
</comment>
<accession>E8Q660</accession>
<organism evidence="10 11">
    <name type="scientific">Blochmanniella vafra (strain BVAF)</name>
    <dbReference type="NCBI Taxonomy" id="859654"/>
    <lineage>
        <taxon>Bacteria</taxon>
        <taxon>Pseudomonadati</taxon>
        <taxon>Pseudomonadota</taxon>
        <taxon>Gammaproteobacteria</taxon>
        <taxon>Enterobacterales</taxon>
        <taxon>Enterobacteriaceae</taxon>
        <taxon>ant endosymbionts</taxon>
        <taxon>Candidatus Blochmanniella</taxon>
    </lineage>
</organism>
<comment type="subcellular location">
    <subcellularLocation>
        <location evidence="8">Cytoplasm</location>
    </subcellularLocation>
</comment>
<feature type="domain" description="BPL/LPL catalytic" evidence="9">
    <location>
        <begin position="29"/>
        <end position="216"/>
    </location>
</feature>
<comment type="miscellaneous">
    <text evidence="8">In the transfer reaction, the free carboxyl group of lipoic acid is attached via an amide linkage to the epsilon-amino group of a specific lysine residue of lipoyl domains of lipoate-dependent enzymes.</text>
</comment>
<reference evidence="10 11" key="1">
    <citation type="journal article" date="2010" name="BMC Genomics">
        <title>Unprecedented loss of ammonia assimilation capability in a urease-encoding bacterial mutualist.</title>
        <authorList>
            <person name="Williams L.E."/>
            <person name="Wernegreen J.J."/>
        </authorList>
    </citation>
    <scope>NUCLEOTIDE SEQUENCE [LARGE SCALE GENOMIC DNA]</scope>
    <source>
        <strain evidence="10 11">BVAF</strain>
    </source>
</reference>
<comment type="pathway">
    <text evidence="2 8">Protein modification; protein lipoylation via exogenous pathway; protein N(6)-(lipoyl)lysine from lipoate: step 1/2.</text>
</comment>
<dbReference type="HOGENOM" id="CLU_022986_0_1_6"/>
<feature type="binding site" evidence="8">
    <location>
        <position position="71"/>
    </location>
    <ligand>
        <name>ATP</name>
        <dbReference type="ChEBI" id="CHEBI:30616"/>
    </ligand>
</feature>
<evidence type="ECO:0000256" key="5">
    <source>
        <dbReference type="ARBA" id="ARBA00022741"/>
    </source>
</evidence>
<keyword evidence="6 8" id="KW-0067">ATP-binding</keyword>
<dbReference type="PANTHER" id="PTHR12561">
    <property type="entry name" value="LIPOATE-PROTEIN LIGASE"/>
    <property type="match status" value="1"/>
</dbReference>
<evidence type="ECO:0000256" key="3">
    <source>
        <dbReference type="ARBA" id="ARBA00022490"/>
    </source>
</evidence>
<evidence type="ECO:0000313" key="11">
    <source>
        <dbReference type="Proteomes" id="UP000007464"/>
    </source>
</evidence>
<comment type="function">
    <text evidence="8">Catalyzes both the ATP-dependent activation of exogenously supplied lipoate to lipoyl-AMP and the transfer of the activated lipoyl onto the lipoyl domains of lipoate-dependent enzymes.</text>
</comment>
<dbReference type="GO" id="GO:0017118">
    <property type="term" value="F:lipoyltransferase activity"/>
    <property type="evidence" value="ECO:0007669"/>
    <property type="project" value="TreeGrafter"/>
</dbReference>
<dbReference type="EMBL" id="CP002189">
    <property type="protein sequence ID" value="ADV33754.1"/>
    <property type="molecule type" value="Genomic_DNA"/>
</dbReference>
<dbReference type="HAMAP" id="MF_01602">
    <property type="entry name" value="LplA"/>
    <property type="match status" value="1"/>
</dbReference>
<evidence type="ECO:0000256" key="1">
    <source>
        <dbReference type="ARBA" id="ARBA00005085"/>
    </source>
</evidence>
<dbReference type="SUPFAM" id="SSF55681">
    <property type="entry name" value="Class II aaRS and biotin synthetases"/>
    <property type="match status" value="1"/>
</dbReference>
<keyword evidence="11" id="KW-1185">Reference proteome</keyword>
<feature type="binding site" evidence="8">
    <location>
        <position position="134"/>
    </location>
    <ligand>
        <name>ATP</name>
        <dbReference type="ChEBI" id="CHEBI:30616"/>
    </ligand>
</feature>
<keyword evidence="5 8" id="KW-0547">Nucleotide-binding</keyword>
<dbReference type="Gene3D" id="3.30.390.50">
    <property type="entry name" value="CO dehydrogenase flavoprotein, C-terminal domain"/>
    <property type="match status" value="1"/>
</dbReference>
<evidence type="ECO:0000256" key="7">
    <source>
        <dbReference type="ARBA" id="ARBA00048037"/>
    </source>
</evidence>
<evidence type="ECO:0000256" key="8">
    <source>
        <dbReference type="HAMAP-Rule" id="MF_01602"/>
    </source>
</evidence>
<proteinExistence type="inferred from homology"/>
<dbReference type="PROSITE" id="PS51733">
    <property type="entry name" value="BPL_LPL_CATALYTIC"/>
    <property type="match status" value="1"/>
</dbReference>
<evidence type="ECO:0000256" key="6">
    <source>
        <dbReference type="ARBA" id="ARBA00022840"/>
    </source>
</evidence>
<dbReference type="NCBIfam" id="TIGR00545">
    <property type="entry name" value="lipoyltrans"/>
    <property type="match status" value="1"/>
</dbReference>
<evidence type="ECO:0000256" key="2">
    <source>
        <dbReference type="ARBA" id="ARBA00005124"/>
    </source>
</evidence>
<dbReference type="Proteomes" id="UP000007464">
    <property type="component" value="Chromosome"/>
</dbReference>
<dbReference type="InterPro" id="IPR045864">
    <property type="entry name" value="aa-tRNA-synth_II/BPL/LPL"/>
</dbReference>
<dbReference type="InterPro" id="IPR023741">
    <property type="entry name" value="Lipoate_ligase_A"/>
</dbReference>
<dbReference type="STRING" id="859654.BVAF_360"/>
<dbReference type="GO" id="GO:0016979">
    <property type="term" value="F:lipoate-protein ligase activity"/>
    <property type="evidence" value="ECO:0007669"/>
    <property type="project" value="UniProtKB-UniRule"/>
</dbReference>
<feature type="binding site" evidence="8">
    <location>
        <begin position="76"/>
        <end position="79"/>
    </location>
    <ligand>
        <name>ATP</name>
        <dbReference type="ChEBI" id="CHEBI:30616"/>
    </ligand>
</feature>
<evidence type="ECO:0000256" key="4">
    <source>
        <dbReference type="ARBA" id="ARBA00022598"/>
    </source>
</evidence>
<protein>
    <recommendedName>
        <fullName evidence="8">Lipoate-protein ligase A</fullName>
        <ecNumber evidence="8">6.3.1.20</ecNumber>
    </recommendedName>
    <alternativeName>
        <fullName evidence="8">Lipoate--protein ligase</fullName>
    </alternativeName>
</protein>
<comment type="pathway">
    <text evidence="1 8">Protein modification; protein lipoylation via exogenous pathway; protein N(6)-(lipoyl)lysine from lipoate: step 2/2.</text>
</comment>
<dbReference type="SUPFAM" id="SSF82649">
    <property type="entry name" value="SufE/NifU"/>
    <property type="match status" value="1"/>
</dbReference>
<keyword evidence="3 8" id="KW-0963">Cytoplasm</keyword>
<dbReference type="AlphaFoldDB" id="E8Q660"/>
<dbReference type="CDD" id="cd16443">
    <property type="entry name" value="LplA"/>
    <property type="match status" value="1"/>
</dbReference>
<dbReference type="Pfam" id="PF21948">
    <property type="entry name" value="LplA-B_cat"/>
    <property type="match status" value="1"/>
</dbReference>
<comment type="catalytic activity">
    <reaction evidence="7 8">
        <text>L-lysyl-[lipoyl-carrier protein] + (R)-lipoate + ATP = N(6)-[(R)-lipoyl]-L-lysyl-[lipoyl-carrier protein] + AMP + diphosphate + H(+)</text>
        <dbReference type="Rhea" id="RHEA:49288"/>
        <dbReference type="Rhea" id="RHEA-COMP:10500"/>
        <dbReference type="Rhea" id="RHEA-COMP:10502"/>
        <dbReference type="ChEBI" id="CHEBI:15378"/>
        <dbReference type="ChEBI" id="CHEBI:29969"/>
        <dbReference type="ChEBI" id="CHEBI:30616"/>
        <dbReference type="ChEBI" id="CHEBI:33019"/>
        <dbReference type="ChEBI" id="CHEBI:83088"/>
        <dbReference type="ChEBI" id="CHEBI:83099"/>
        <dbReference type="ChEBI" id="CHEBI:456215"/>
        <dbReference type="EC" id="6.3.1.20"/>
    </reaction>
</comment>
<dbReference type="FunFam" id="3.30.930.10:FF:000024">
    <property type="entry name" value="Lipoate-protein ligase A"/>
    <property type="match status" value="1"/>
</dbReference>
<dbReference type="Gene3D" id="3.30.930.10">
    <property type="entry name" value="Bira Bifunctional Protein, Domain 2"/>
    <property type="match status" value="1"/>
</dbReference>
<dbReference type="OrthoDB" id="9787898at2"/>
<evidence type="ECO:0000313" key="10">
    <source>
        <dbReference type="EMBL" id="ADV33754.1"/>
    </source>
</evidence>
<dbReference type="EC" id="6.3.1.20" evidence="8"/>
<dbReference type="KEGG" id="bva:BVAF_360"/>
<dbReference type="InterPro" id="IPR004143">
    <property type="entry name" value="BPL_LPL_catalytic"/>
</dbReference>
<sequence>MTSLRLLVSNSYNPWFNLSLEEHTFQNMEKNQSILFLWRNQNTVVIGRAQNAWKECNTRRMTRDGIKLARRYSGGGAVFHDLGNTCFTFMSTQPKYNKNISLNIILNGLNTLGIKAIISGRNDIVVDTTQGQRKISGSAYRKTTDRQLHHGTLLLNVNLNKLTYYLNPDFKKLESKGISSIKSRIINLNKLKPDIDHEEVCHTIQQAFFKYHQASEQQPELISINDLNHVIEFSKQFNKQRSWDWNFGNTPSFTHLLDKRFDWGGVELHFDIEHGIINRSQIFTDSLDPAPLEELSKKLIGIPYNSSSIQNCCIKWMENWPKLKELEEVKLWLVKSII</sequence>